<evidence type="ECO:0000313" key="3">
    <source>
        <dbReference type="Proteomes" id="UP000007813"/>
    </source>
</evidence>
<dbReference type="eggNOG" id="arCOG06357">
    <property type="taxonomic scope" value="Archaea"/>
</dbReference>
<dbReference type="AlphaFoldDB" id="J2ZAK4"/>
<accession>J2ZAK4</accession>
<feature type="transmembrane region" description="Helical" evidence="1">
    <location>
        <begin position="46"/>
        <end position="65"/>
    </location>
</feature>
<reference evidence="2 3" key="1">
    <citation type="journal article" date="2012" name="J. Bacteriol.">
        <title>Draft Genome Sequence of the Extremely Halophilic Archaeon Halogranum salarium B-1T.</title>
        <authorList>
            <person name="Kim K.K."/>
            <person name="Lee K.C."/>
            <person name="Lee J.S."/>
        </authorList>
    </citation>
    <scope>NUCLEOTIDE SEQUENCE [LARGE SCALE GENOMIC DNA]</scope>
    <source>
        <strain evidence="2 3">B-1</strain>
    </source>
</reference>
<organism evidence="2 3">
    <name type="scientific">Halogranum salarium B-1</name>
    <dbReference type="NCBI Taxonomy" id="1210908"/>
    <lineage>
        <taxon>Archaea</taxon>
        <taxon>Methanobacteriati</taxon>
        <taxon>Methanobacteriota</taxon>
        <taxon>Stenosarchaea group</taxon>
        <taxon>Halobacteria</taxon>
        <taxon>Halobacteriales</taxon>
        <taxon>Haloferacaceae</taxon>
    </lineage>
</organism>
<dbReference type="Proteomes" id="UP000007813">
    <property type="component" value="Unassembled WGS sequence"/>
</dbReference>
<evidence type="ECO:0000256" key="1">
    <source>
        <dbReference type="SAM" id="Phobius"/>
    </source>
</evidence>
<evidence type="ECO:0000313" key="2">
    <source>
        <dbReference type="EMBL" id="EJN57665.1"/>
    </source>
</evidence>
<protein>
    <submittedName>
        <fullName evidence="2">Uncharacterized protein</fullName>
    </submittedName>
</protein>
<proteinExistence type="predicted"/>
<feature type="transmembrane region" description="Helical" evidence="1">
    <location>
        <begin position="12"/>
        <end position="34"/>
    </location>
</feature>
<sequence length="86" mass="9581">MKSPPHEVNRDAVGVAVGLVYGLALSTFGTRVVFRHVLNQDLEPEHVLVFHVGHAIYGLTLGTWLNSRERLGDVYEKSEPSPTSRR</sequence>
<keyword evidence="1" id="KW-0472">Membrane</keyword>
<name>J2ZAK4_9EURY</name>
<dbReference type="OrthoDB" id="199052at2157"/>
<comment type="caution">
    <text evidence="2">The sequence shown here is derived from an EMBL/GenBank/DDBJ whole genome shotgun (WGS) entry which is preliminary data.</text>
</comment>
<keyword evidence="1" id="KW-0812">Transmembrane</keyword>
<keyword evidence="1" id="KW-1133">Transmembrane helix</keyword>
<dbReference type="EMBL" id="ALJD01000012">
    <property type="protein sequence ID" value="EJN57665.1"/>
    <property type="molecule type" value="Genomic_DNA"/>
</dbReference>
<dbReference type="RefSeq" id="WP_009377424.1">
    <property type="nucleotide sequence ID" value="NZ_ALJD01000012.1"/>
</dbReference>
<gene>
    <name evidence="2" type="ORF">HSB1_40260</name>
</gene>